<dbReference type="InterPro" id="IPR036388">
    <property type="entry name" value="WH-like_DNA-bd_sf"/>
</dbReference>
<dbReference type="GO" id="GO:0006351">
    <property type="term" value="P:DNA-templated transcription"/>
    <property type="evidence" value="ECO:0007669"/>
    <property type="project" value="TreeGrafter"/>
</dbReference>
<keyword evidence="3" id="KW-0238">DNA-binding</keyword>
<protein>
    <submittedName>
        <fullName evidence="6">LysR family transcriptional regulator</fullName>
    </submittedName>
</protein>
<dbReference type="Gene3D" id="1.10.10.10">
    <property type="entry name" value="Winged helix-like DNA-binding domain superfamily/Winged helix DNA-binding domain"/>
    <property type="match status" value="1"/>
</dbReference>
<dbReference type="Proteomes" id="UP000237655">
    <property type="component" value="Chromosome"/>
</dbReference>
<dbReference type="GO" id="GO:0043565">
    <property type="term" value="F:sequence-specific DNA binding"/>
    <property type="evidence" value="ECO:0007669"/>
    <property type="project" value="TreeGrafter"/>
</dbReference>
<reference evidence="7" key="1">
    <citation type="submission" date="2018-03" db="EMBL/GenBank/DDBJ databases">
        <title>Genomic analysis of the strain SH-1 isolated from shrimp intestine.</title>
        <authorList>
            <person name="Kim Y.-S."/>
            <person name="Kim S.-E."/>
            <person name="Kim K.-H."/>
        </authorList>
    </citation>
    <scope>NUCLEOTIDE SEQUENCE [LARGE SCALE GENOMIC DNA]</scope>
    <source>
        <strain evidence="7">SH-1</strain>
    </source>
</reference>
<dbReference type="PANTHER" id="PTHR30537:SF74">
    <property type="entry name" value="HTH-TYPE TRANSCRIPTIONAL REGULATOR TRPI"/>
    <property type="match status" value="1"/>
</dbReference>
<dbReference type="InterPro" id="IPR005119">
    <property type="entry name" value="LysR_subst-bd"/>
</dbReference>
<dbReference type="Pfam" id="PF03466">
    <property type="entry name" value="LysR_substrate"/>
    <property type="match status" value="1"/>
</dbReference>
<dbReference type="PANTHER" id="PTHR30537">
    <property type="entry name" value="HTH-TYPE TRANSCRIPTIONAL REGULATOR"/>
    <property type="match status" value="1"/>
</dbReference>
<dbReference type="GO" id="GO:0003700">
    <property type="term" value="F:DNA-binding transcription factor activity"/>
    <property type="evidence" value="ECO:0007669"/>
    <property type="project" value="InterPro"/>
</dbReference>
<dbReference type="AlphaFoldDB" id="A0A2S0MVD5"/>
<dbReference type="EMBL" id="CP027665">
    <property type="protein sequence ID" value="AVO39681.1"/>
    <property type="molecule type" value="Genomic_DNA"/>
</dbReference>
<dbReference type="InterPro" id="IPR036390">
    <property type="entry name" value="WH_DNA-bd_sf"/>
</dbReference>
<evidence type="ECO:0000256" key="3">
    <source>
        <dbReference type="ARBA" id="ARBA00023125"/>
    </source>
</evidence>
<gene>
    <name evidence="6" type="ORF">C6Y53_06750</name>
</gene>
<dbReference type="PROSITE" id="PS50931">
    <property type="entry name" value="HTH_LYSR"/>
    <property type="match status" value="1"/>
</dbReference>
<dbReference type="KEGG" id="thas:C6Y53_06750"/>
<dbReference type="InterPro" id="IPR058163">
    <property type="entry name" value="LysR-type_TF_proteobact-type"/>
</dbReference>
<feature type="domain" description="HTH lysR-type" evidence="5">
    <location>
        <begin position="5"/>
        <end position="62"/>
    </location>
</feature>
<dbReference type="Gene3D" id="3.40.190.10">
    <property type="entry name" value="Periplasmic binding protein-like II"/>
    <property type="match status" value="2"/>
</dbReference>
<name>A0A2S0MVD5_9RHOB</name>
<keyword evidence="4" id="KW-0804">Transcription</keyword>
<dbReference type="SUPFAM" id="SSF53850">
    <property type="entry name" value="Periplasmic binding protein-like II"/>
    <property type="match status" value="1"/>
</dbReference>
<dbReference type="PRINTS" id="PR00039">
    <property type="entry name" value="HTHLYSR"/>
</dbReference>
<evidence type="ECO:0000256" key="4">
    <source>
        <dbReference type="ARBA" id="ARBA00023163"/>
    </source>
</evidence>
<accession>A0A2S0MVD5</accession>
<comment type="similarity">
    <text evidence="1">Belongs to the LysR transcriptional regulatory family.</text>
</comment>
<organism evidence="6 7">
    <name type="scientific">Pukyongiella litopenaei</name>
    <dbReference type="NCBI Taxonomy" id="2605946"/>
    <lineage>
        <taxon>Bacteria</taxon>
        <taxon>Pseudomonadati</taxon>
        <taxon>Pseudomonadota</taxon>
        <taxon>Alphaproteobacteria</taxon>
        <taxon>Rhodobacterales</taxon>
        <taxon>Paracoccaceae</taxon>
        <taxon>Pukyongiella</taxon>
    </lineage>
</organism>
<evidence type="ECO:0000313" key="7">
    <source>
        <dbReference type="Proteomes" id="UP000237655"/>
    </source>
</evidence>
<dbReference type="SUPFAM" id="SSF46785">
    <property type="entry name" value="Winged helix' DNA-binding domain"/>
    <property type="match status" value="1"/>
</dbReference>
<evidence type="ECO:0000256" key="1">
    <source>
        <dbReference type="ARBA" id="ARBA00009437"/>
    </source>
</evidence>
<evidence type="ECO:0000259" key="5">
    <source>
        <dbReference type="PROSITE" id="PS50931"/>
    </source>
</evidence>
<evidence type="ECO:0000256" key="2">
    <source>
        <dbReference type="ARBA" id="ARBA00023015"/>
    </source>
</evidence>
<evidence type="ECO:0000313" key="6">
    <source>
        <dbReference type="EMBL" id="AVO39681.1"/>
    </source>
</evidence>
<dbReference type="Pfam" id="PF00126">
    <property type="entry name" value="HTH_1"/>
    <property type="match status" value="1"/>
</dbReference>
<keyword evidence="7" id="KW-1185">Reference proteome</keyword>
<sequence>MLHLPSLSVLRSFEAAAKHQSYTQAAEELRVTQGAISRQVRELEAIVGVALFRKAGRGVALTEAGRNLAARLQGDLDRLRQTVAYASAAGDGARTLSIAVLPTFGARWLAPRLPRFVAREPRAQLAFHSRGEPFDLAREGIDLAIHFGSADWVGGTLTPLCPEDLVAVASPLLADRHDVERPEDSLRLPLLHLSSRGTAWQDYFNGLGLVPDGALQGALFDQFSTMIAAATHGLGAAIVPTYLIETELAQGTLVILGQPEGTAGMYHVVRPRDVDNPLAESFATWLCEEAEASSLRRVRHQG</sequence>
<keyword evidence="2" id="KW-0805">Transcription regulation</keyword>
<dbReference type="InterPro" id="IPR000847">
    <property type="entry name" value="LysR_HTH_N"/>
</dbReference>
<proteinExistence type="inferred from homology"/>